<dbReference type="GO" id="GO:0000287">
    <property type="term" value="F:magnesium ion binding"/>
    <property type="evidence" value="ECO:0007669"/>
    <property type="project" value="InterPro"/>
</dbReference>
<comment type="similarity">
    <text evidence="2">Belongs to the TPP enzyme family.</text>
</comment>
<dbReference type="InterPro" id="IPR045229">
    <property type="entry name" value="TPP_enz"/>
</dbReference>
<dbReference type="CDD" id="cd00568">
    <property type="entry name" value="TPP_enzymes"/>
    <property type="match status" value="1"/>
</dbReference>
<sequence>MAVTVERQPRDRATPWLETSGNQVLIDVLRSWGVTFFAGVNGGGVVHVAKHLEPYTDLAQSRDGISRMLTMGEYVAGFAPLGHWYATGRVAGCVTTTGAATKLGGSGMTDAKLHNIPAVYLIALNSTMSIGNAPLQDVSEHGMNVVPQLEAELGEGCVVIDSVHSLEDGLRQAQRVLKRSKPVAIAFHPDVLSRPADASVPWTSKPRTFAARDVSDFLEEFPRVARGKRVLVYVGGEAAFHPGIRELTTRLSELLHAPTVWSVNGANAISPANRYGFGYISFGGNDVAMDLWKGVTKDDVVITLGFDAGEYSLNLGKINAGHVWHFTDLRDAYGHKQGEFRHRVANEYRLVRGDIGFVLEEILKRLPSALGERLEVVPAPQSLNKREISRETRPGTVDAMEFYGRLHTAWRPNSIGFDDVCTAYKDRQYVAQRPSENIRFFTTHDGSAMGGAFGLGVGAKAGDPSLNTFVFTGDGCWRLFGGALADCANMDLRVFVVNNGVYGIVDKGLEVIIPDVPKRQYHSKLPQIDFVKAAEAHGWDGVRVAPDLSNLGDIVDACYEQKGRSLLVEVPIDADQMLGLNPRLNNLTTKTYL</sequence>
<keyword evidence="3" id="KW-0786">Thiamine pyrophosphate</keyword>
<dbReference type="InterPro" id="IPR000399">
    <property type="entry name" value="TPP-bd_CS"/>
</dbReference>
<feature type="domain" description="Thiamine pyrophosphate enzyme N-terminal TPP-binding" evidence="5">
    <location>
        <begin position="21"/>
        <end position="136"/>
    </location>
</feature>
<dbReference type="Gene3D" id="3.40.50.970">
    <property type="match status" value="2"/>
</dbReference>
<dbReference type="Proteomes" id="UP000316609">
    <property type="component" value="Unassembled WGS sequence"/>
</dbReference>
<organism evidence="6 7">
    <name type="scientific">Eiseniibacteriota bacterium</name>
    <dbReference type="NCBI Taxonomy" id="2212470"/>
    <lineage>
        <taxon>Bacteria</taxon>
        <taxon>Candidatus Eiseniibacteriota</taxon>
    </lineage>
</organism>
<accession>A0A538TDH4</accession>
<dbReference type="GO" id="GO:0030976">
    <property type="term" value="F:thiamine pyrophosphate binding"/>
    <property type="evidence" value="ECO:0007669"/>
    <property type="project" value="InterPro"/>
</dbReference>
<evidence type="ECO:0000259" key="4">
    <source>
        <dbReference type="Pfam" id="PF02775"/>
    </source>
</evidence>
<dbReference type="EMBL" id="VBOY01000164">
    <property type="protein sequence ID" value="TMQ61680.1"/>
    <property type="molecule type" value="Genomic_DNA"/>
</dbReference>
<proteinExistence type="inferred from homology"/>
<dbReference type="InterPro" id="IPR012001">
    <property type="entry name" value="Thiamin_PyroP_enz_TPP-bd_dom"/>
</dbReference>
<protein>
    <submittedName>
        <fullName evidence="6">Thiamine pyrophosphate-binding protein</fullName>
    </submittedName>
</protein>
<dbReference type="PROSITE" id="PS00187">
    <property type="entry name" value="TPP_ENZYMES"/>
    <property type="match status" value="1"/>
</dbReference>
<evidence type="ECO:0000259" key="5">
    <source>
        <dbReference type="Pfam" id="PF02776"/>
    </source>
</evidence>
<name>A0A538TDH4_UNCEI</name>
<gene>
    <name evidence="6" type="ORF">E6K78_12515</name>
</gene>
<dbReference type="GO" id="GO:0009099">
    <property type="term" value="P:L-valine biosynthetic process"/>
    <property type="evidence" value="ECO:0007669"/>
    <property type="project" value="TreeGrafter"/>
</dbReference>
<dbReference type="PANTHER" id="PTHR18968">
    <property type="entry name" value="THIAMINE PYROPHOSPHATE ENZYMES"/>
    <property type="match status" value="1"/>
</dbReference>
<dbReference type="GO" id="GO:0050660">
    <property type="term" value="F:flavin adenine dinucleotide binding"/>
    <property type="evidence" value="ECO:0007669"/>
    <property type="project" value="TreeGrafter"/>
</dbReference>
<feature type="domain" description="Thiamine pyrophosphate enzyme TPP-binding" evidence="4">
    <location>
        <begin position="439"/>
        <end position="567"/>
    </location>
</feature>
<dbReference type="GO" id="GO:0009097">
    <property type="term" value="P:isoleucine biosynthetic process"/>
    <property type="evidence" value="ECO:0007669"/>
    <property type="project" value="TreeGrafter"/>
</dbReference>
<dbReference type="InterPro" id="IPR029061">
    <property type="entry name" value="THDP-binding"/>
</dbReference>
<dbReference type="SUPFAM" id="SSF52467">
    <property type="entry name" value="DHS-like NAD/FAD-binding domain"/>
    <property type="match status" value="1"/>
</dbReference>
<dbReference type="Pfam" id="PF02775">
    <property type="entry name" value="TPP_enzyme_C"/>
    <property type="match status" value="1"/>
</dbReference>
<evidence type="ECO:0000256" key="3">
    <source>
        <dbReference type="ARBA" id="ARBA00023052"/>
    </source>
</evidence>
<dbReference type="Pfam" id="PF02776">
    <property type="entry name" value="TPP_enzyme_N"/>
    <property type="match status" value="1"/>
</dbReference>
<dbReference type="PANTHER" id="PTHR18968:SF13">
    <property type="entry name" value="ACETOLACTATE SYNTHASE CATALYTIC SUBUNIT, MITOCHONDRIAL"/>
    <property type="match status" value="1"/>
</dbReference>
<dbReference type="InterPro" id="IPR029035">
    <property type="entry name" value="DHS-like_NAD/FAD-binding_dom"/>
</dbReference>
<dbReference type="SUPFAM" id="SSF52518">
    <property type="entry name" value="Thiamin diphosphate-binding fold (THDP-binding)"/>
    <property type="match status" value="2"/>
</dbReference>
<dbReference type="GO" id="GO:0003984">
    <property type="term" value="F:acetolactate synthase activity"/>
    <property type="evidence" value="ECO:0007669"/>
    <property type="project" value="TreeGrafter"/>
</dbReference>
<dbReference type="AlphaFoldDB" id="A0A538TDH4"/>
<evidence type="ECO:0000313" key="7">
    <source>
        <dbReference type="Proteomes" id="UP000316609"/>
    </source>
</evidence>
<evidence type="ECO:0000256" key="2">
    <source>
        <dbReference type="ARBA" id="ARBA00007812"/>
    </source>
</evidence>
<reference evidence="6 7" key="1">
    <citation type="journal article" date="2019" name="Nat. Microbiol.">
        <title>Mediterranean grassland soil C-N compound turnover is dependent on rainfall and depth, and is mediated by genomically divergent microorganisms.</title>
        <authorList>
            <person name="Diamond S."/>
            <person name="Andeer P.F."/>
            <person name="Li Z."/>
            <person name="Crits-Christoph A."/>
            <person name="Burstein D."/>
            <person name="Anantharaman K."/>
            <person name="Lane K.R."/>
            <person name="Thomas B.C."/>
            <person name="Pan C."/>
            <person name="Northen T.R."/>
            <person name="Banfield J.F."/>
        </authorList>
    </citation>
    <scope>NUCLEOTIDE SEQUENCE [LARGE SCALE GENOMIC DNA]</scope>
    <source>
        <strain evidence="6">WS_8</strain>
    </source>
</reference>
<dbReference type="GO" id="GO:0005948">
    <property type="term" value="C:acetolactate synthase complex"/>
    <property type="evidence" value="ECO:0007669"/>
    <property type="project" value="TreeGrafter"/>
</dbReference>
<evidence type="ECO:0000256" key="1">
    <source>
        <dbReference type="ARBA" id="ARBA00001964"/>
    </source>
</evidence>
<comment type="cofactor">
    <cofactor evidence="1">
        <name>thiamine diphosphate</name>
        <dbReference type="ChEBI" id="CHEBI:58937"/>
    </cofactor>
</comment>
<dbReference type="InterPro" id="IPR011766">
    <property type="entry name" value="TPP_enzyme_TPP-bd"/>
</dbReference>
<dbReference type="Gene3D" id="3.40.50.1220">
    <property type="entry name" value="TPP-binding domain"/>
    <property type="match status" value="1"/>
</dbReference>
<comment type="caution">
    <text evidence="6">The sequence shown here is derived from an EMBL/GenBank/DDBJ whole genome shotgun (WGS) entry which is preliminary data.</text>
</comment>
<evidence type="ECO:0000313" key="6">
    <source>
        <dbReference type="EMBL" id="TMQ61680.1"/>
    </source>
</evidence>